<gene>
    <name evidence="2" type="ORF">MIND_01133800</name>
</gene>
<proteinExistence type="predicted"/>
<comment type="caution">
    <text evidence="2">The sequence shown here is derived from an EMBL/GenBank/DDBJ whole genome shotgun (WGS) entry which is preliminary data.</text>
</comment>
<protein>
    <submittedName>
        <fullName evidence="2">Uncharacterized protein</fullName>
    </submittedName>
</protein>
<feature type="region of interest" description="Disordered" evidence="1">
    <location>
        <begin position="424"/>
        <end position="451"/>
    </location>
</feature>
<organism evidence="2 3">
    <name type="scientific">Mycena indigotica</name>
    <dbReference type="NCBI Taxonomy" id="2126181"/>
    <lineage>
        <taxon>Eukaryota</taxon>
        <taxon>Fungi</taxon>
        <taxon>Dikarya</taxon>
        <taxon>Basidiomycota</taxon>
        <taxon>Agaricomycotina</taxon>
        <taxon>Agaricomycetes</taxon>
        <taxon>Agaricomycetidae</taxon>
        <taxon>Agaricales</taxon>
        <taxon>Marasmiineae</taxon>
        <taxon>Mycenaceae</taxon>
        <taxon>Mycena</taxon>
    </lineage>
</organism>
<keyword evidence="3" id="KW-1185">Reference proteome</keyword>
<evidence type="ECO:0000256" key="1">
    <source>
        <dbReference type="SAM" id="MobiDB-lite"/>
    </source>
</evidence>
<reference evidence="2" key="1">
    <citation type="submission" date="2020-05" db="EMBL/GenBank/DDBJ databases">
        <title>Mycena genomes resolve the evolution of fungal bioluminescence.</title>
        <authorList>
            <person name="Tsai I.J."/>
        </authorList>
    </citation>
    <scope>NUCLEOTIDE SEQUENCE</scope>
    <source>
        <strain evidence="2">171206Taipei</strain>
    </source>
</reference>
<accession>A0A8H6VXA1</accession>
<dbReference type="EMBL" id="JACAZF010000010">
    <property type="protein sequence ID" value="KAF7293553.1"/>
    <property type="molecule type" value="Genomic_DNA"/>
</dbReference>
<evidence type="ECO:0000313" key="3">
    <source>
        <dbReference type="Proteomes" id="UP000636479"/>
    </source>
</evidence>
<dbReference type="GeneID" id="59350400"/>
<dbReference type="Proteomes" id="UP000636479">
    <property type="component" value="Unassembled WGS sequence"/>
</dbReference>
<sequence length="571" mass="61296">MALVRDCKHLCSFAETPSSGLVAVNGQKVSDPSILLESEHGNPLFNIERMSMWSEGGPSHIVTSQFQGFVQTPKVKSATLQRLSLDKPRANPRLVRHGCAARLRPLMLNSPTNVLATPQSTATSSTDISASISPNATNGGFPCSPPPRTILLGLALRYSRAFNQFFTGLFAKVRSAALQRLSLDDPRANAPLVRHGCAARLRPLMLNSPTNVLATPQSTATSSTDISASISPNATNGGFPCSPPPRTILPGLALNKHSMCSELMESITTTRAVNSQARDTSICCYLGYPQCGEQRASLLTFKLENFTQASTLELIIDSASASVPCPYLSDGKEKEQNSSGIGTLRAYFWPMASTSAASMSDFHHLINQVRPPAAQFPISQLGLTYKLQPGCQGWPAPSVRMPTDSAPALALMKYATEYKRKKSIGIGNTPAPPRHRVPKTGKRSKARVRSHQHIATKNVTSKQTLLPHPSQEDLAGFLPVSTTSVPLTPHAPTLVSCSEPMAAPQPVGTASVSLLQAHAMVPLVEPFPSSQSDTFDGNNWAAGSFNWGHEFVYAPATVPSPEPFPFSNNWP</sequence>
<evidence type="ECO:0000313" key="2">
    <source>
        <dbReference type="EMBL" id="KAF7293553.1"/>
    </source>
</evidence>
<name>A0A8H6VXA1_9AGAR</name>
<dbReference type="RefSeq" id="XP_037215716.1">
    <property type="nucleotide sequence ID" value="XM_037367884.1"/>
</dbReference>
<dbReference type="AlphaFoldDB" id="A0A8H6VXA1"/>
<feature type="compositionally biased region" description="Basic residues" evidence="1">
    <location>
        <begin position="433"/>
        <end position="451"/>
    </location>
</feature>